<gene>
    <name evidence="7" type="ORF">SAMN02745207_01214</name>
</gene>
<feature type="domain" description="Cysteine-rich" evidence="6">
    <location>
        <begin position="127"/>
        <end position="209"/>
    </location>
</feature>
<organism evidence="7 8">
    <name type="scientific">Clostridium grantii DSM 8605</name>
    <dbReference type="NCBI Taxonomy" id="1121316"/>
    <lineage>
        <taxon>Bacteria</taxon>
        <taxon>Bacillati</taxon>
        <taxon>Bacillota</taxon>
        <taxon>Clostridia</taxon>
        <taxon>Eubacteriales</taxon>
        <taxon>Clostridiaceae</taxon>
        <taxon>Clostridium</taxon>
    </lineage>
</organism>
<evidence type="ECO:0000259" key="6">
    <source>
        <dbReference type="Pfam" id="PF02754"/>
    </source>
</evidence>
<accession>A0A1M5T5L0</accession>
<keyword evidence="1" id="KW-0004">4Fe-4S</keyword>
<dbReference type="GO" id="GO:0005886">
    <property type="term" value="C:plasma membrane"/>
    <property type="evidence" value="ECO:0007669"/>
    <property type="project" value="TreeGrafter"/>
</dbReference>
<evidence type="ECO:0000256" key="3">
    <source>
        <dbReference type="ARBA" id="ARBA00023002"/>
    </source>
</evidence>
<evidence type="ECO:0000313" key="7">
    <source>
        <dbReference type="EMBL" id="SHH46029.1"/>
    </source>
</evidence>
<dbReference type="STRING" id="1121316.SAMN02745207_01214"/>
<dbReference type="Proteomes" id="UP000184447">
    <property type="component" value="Unassembled WGS sequence"/>
</dbReference>
<evidence type="ECO:0000256" key="2">
    <source>
        <dbReference type="ARBA" id="ARBA00022723"/>
    </source>
</evidence>
<dbReference type="InterPro" id="IPR051460">
    <property type="entry name" value="HdrC_iron-sulfur_subunit"/>
</dbReference>
<evidence type="ECO:0000256" key="5">
    <source>
        <dbReference type="ARBA" id="ARBA00023014"/>
    </source>
</evidence>
<protein>
    <submittedName>
        <fullName evidence="7">Cysteine-rich domain-containing protein</fullName>
    </submittedName>
</protein>
<name>A0A1M5T5L0_9CLOT</name>
<proteinExistence type="predicted"/>
<keyword evidence="2" id="KW-0479">Metal-binding</keyword>
<evidence type="ECO:0000256" key="4">
    <source>
        <dbReference type="ARBA" id="ARBA00023004"/>
    </source>
</evidence>
<dbReference type="EMBL" id="FQXM01000005">
    <property type="protein sequence ID" value="SHH46029.1"/>
    <property type="molecule type" value="Genomic_DNA"/>
</dbReference>
<dbReference type="InterPro" id="IPR004017">
    <property type="entry name" value="Cys_rich_dom"/>
</dbReference>
<keyword evidence="4" id="KW-0408">Iron</keyword>
<dbReference type="GO" id="GO:0051539">
    <property type="term" value="F:4 iron, 4 sulfur cluster binding"/>
    <property type="evidence" value="ECO:0007669"/>
    <property type="project" value="UniProtKB-KW"/>
</dbReference>
<dbReference type="Pfam" id="PF02754">
    <property type="entry name" value="CCG"/>
    <property type="match status" value="2"/>
</dbReference>
<keyword evidence="3" id="KW-0560">Oxidoreductase</keyword>
<keyword evidence="5" id="KW-0411">Iron-sulfur</keyword>
<dbReference type="GO" id="GO:0016491">
    <property type="term" value="F:oxidoreductase activity"/>
    <property type="evidence" value="ECO:0007669"/>
    <property type="project" value="UniProtKB-KW"/>
</dbReference>
<sequence>MDIQINKNKTYGFMPGCSLASYSPENVEKTIAYLNSIFPKFSAFQKCCGKPTKYLGQEKLFKERFQSLESDIKNLNIEEMIVACQNCKVTFNEENSVTTHSLWQMLPLIGLPEEMIGKGKKSDIVFTIHDSCVTRKESEIQEGIRWIMDELGYKYVESKYSRERTLCCGSGGMVLAGNPEMGKRIIKRRVETLENNNVVVYCAECGSSIIKGGAKAWHVLDLLWGPVVNSKDMCPKNILHSPVRAWTNRYISKRKIEKKAYITKK</sequence>
<evidence type="ECO:0000313" key="8">
    <source>
        <dbReference type="Proteomes" id="UP000184447"/>
    </source>
</evidence>
<dbReference type="PANTHER" id="PTHR43255:SF1">
    <property type="entry name" value="IRON-SULFUR-BINDING OXIDOREDUCTASE FADF-RELATED"/>
    <property type="match status" value="1"/>
</dbReference>
<dbReference type="AlphaFoldDB" id="A0A1M5T5L0"/>
<dbReference type="PANTHER" id="PTHR43255">
    <property type="entry name" value="IRON-SULFUR-BINDING OXIDOREDUCTASE FADF-RELATED-RELATED"/>
    <property type="match status" value="1"/>
</dbReference>
<reference evidence="7 8" key="1">
    <citation type="submission" date="2016-11" db="EMBL/GenBank/DDBJ databases">
        <authorList>
            <person name="Jaros S."/>
            <person name="Januszkiewicz K."/>
            <person name="Wedrychowicz H."/>
        </authorList>
    </citation>
    <scope>NUCLEOTIDE SEQUENCE [LARGE SCALE GENOMIC DNA]</scope>
    <source>
        <strain evidence="7 8">DSM 8605</strain>
    </source>
</reference>
<dbReference type="RefSeq" id="WP_073337538.1">
    <property type="nucleotide sequence ID" value="NZ_FQXM01000005.1"/>
</dbReference>
<feature type="domain" description="Cysteine-rich" evidence="6">
    <location>
        <begin position="12"/>
        <end position="91"/>
    </location>
</feature>
<evidence type="ECO:0000256" key="1">
    <source>
        <dbReference type="ARBA" id="ARBA00022485"/>
    </source>
</evidence>
<dbReference type="GO" id="GO:0046872">
    <property type="term" value="F:metal ion binding"/>
    <property type="evidence" value="ECO:0007669"/>
    <property type="project" value="UniProtKB-KW"/>
</dbReference>
<keyword evidence="8" id="KW-1185">Reference proteome</keyword>